<protein>
    <submittedName>
        <fullName evidence="3">N-terminal double-transmembrane domain-containing protein</fullName>
    </submittedName>
</protein>
<dbReference type="RefSeq" id="WP_093239526.1">
    <property type="nucleotide sequence ID" value="NZ_FNQF01000002.1"/>
</dbReference>
<dbReference type="STRING" id="908615.SAMN05421540_102269"/>
<feature type="domain" description="Aerotolerance regulator N-terminal" evidence="2">
    <location>
        <begin position="1"/>
        <end position="76"/>
    </location>
</feature>
<keyword evidence="1 3" id="KW-0812">Transmembrane</keyword>
<gene>
    <name evidence="3" type="ORF">SAMN05421540_102269</name>
</gene>
<keyword evidence="4" id="KW-1185">Reference proteome</keyword>
<organism evidence="3 4">
    <name type="scientific">Psychroflexus halocasei</name>
    <dbReference type="NCBI Taxonomy" id="908615"/>
    <lineage>
        <taxon>Bacteria</taxon>
        <taxon>Pseudomonadati</taxon>
        <taxon>Bacteroidota</taxon>
        <taxon>Flavobacteriia</taxon>
        <taxon>Flavobacteriales</taxon>
        <taxon>Flavobacteriaceae</taxon>
        <taxon>Psychroflexus</taxon>
    </lineage>
</organism>
<sequence length="637" mass="74137">MVFKNPDILYALFALLIPILIHLFQFRRYKTVWFSNVHALKDLKKQSRKSRELKKLLILLTRLLALTALILAFAEPEIPAQKEEEENQLAIYLDNSLSMLVEHQNLTLLSRAKQDLLANLPVDKVFTLYSNDEIFRDLKADELEDILLKIRPTEINLSPKNLYLKLKTEADKSNQRISFIYISDFLNIENTEDLKSPTETISTNYYQPEFSDIQNISIENAQLKSDRELEVALHSNLNNSQGSLSLLNKEQLIGKLDVQFKNESEKELIFKVNPNDLKNAELHLNQDQLAYDNTFYLHQSQKALKRILSIGEQKSEFIKRIFNDQSKYELNIKDQTKVELIDIQSADLIILNALPEISTSLKASLEQALKNQQNVIIIPSHSEGAQQEYLRLNFGGTQIFKTHLNQEQKITKINFKHPLYKDVFTDQIQNFDYPNTKQSYKITSNFQPILSYANRSAFLSHRDHLFVFAADFSKENSNFKQSPLIILSFIKISEYKNKTQDLFYISGDKNEVKFDVQIPKDQILKLVKEDQEFIPEQRNFGQNITLNLASLKLEAGHYALMNDKDTVAQMSFNTTREESHFEKDNHEIISKNLTQNSLQEIFTNYNAEYNAIALWKWMLIFAIICFLAEILLIRFLK</sequence>
<evidence type="ECO:0000256" key="1">
    <source>
        <dbReference type="SAM" id="Phobius"/>
    </source>
</evidence>
<dbReference type="EMBL" id="FNQF01000002">
    <property type="protein sequence ID" value="SDZ95097.1"/>
    <property type="molecule type" value="Genomic_DNA"/>
</dbReference>
<dbReference type="PANTHER" id="PTHR37464">
    <property type="entry name" value="BLL2463 PROTEIN"/>
    <property type="match status" value="1"/>
</dbReference>
<dbReference type="AlphaFoldDB" id="A0A1H3X6T6"/>
<feature type="transmembrane region" description="Helical" evidence="1">
    <location>
        <begin position="614"/>
        <end position="636"/>
    </location>
</feature>
<proteinExistence type="predicted"/>
<dbReference type="Pfam" id="PF07584">
    <property type="entry name" value="BatA"/>
    <property type="match status" value="1"/>
</dbReference>
<dbReference type="InterPro" id="IPR011933">
    <property type="entry name" value="Double_TM_dom"/>
</dbReference>
<evidence type="ECO:0000313" key="4">
    <source>
        <dbReference type="Proteomes" id="UP000198820"/>
    </source>
</evidence>
<dbReference type="InterPro" id="IPR024163">
    <property type="entry name" value="Aerotolerance_reg_N"/>
</dbReference>
<evidence type="ECO:0000259" key="2">
    <source>
        <dbReference type="Pfam" id="PF07584"/>
    </source>
</evidence>
<evidence type="ECO:0000313" key="3">
    <source>
        <dbReference type="EMBL" id="SDZ95097.1"/>
    </source>
</evidence>
<dbReference type="NCBIfam" id="TIGR02226">
    <property type="entry name" value="two_anch"/>
    <property type="match status" value="1"/>
</dbReference>
<reference evidence="3 4" key="1">
    <citation type="submission" date="2016-10" db="EMBL/GenBank/DDBJ databases">
        <authorList>
            <person name="de Groot N.N."/>
        </authorList>
    </citation>
    <scope>NUCLEOTIDE SEQUENCE [LARGE SCALE GENOMIC DNA]</scope>
    <source>
        <strain evidence="3 4">DSM 23581</strain>
    </source>
</reference>
<name>A0A1H3X6T6_9FLAO</name>
<accession>A0A1H3X6T6</accession>
<feature type="transmembrane region" description="Helical" evidence="1">
    <location>
        <begin position="6"/>
        <end position="24"/>
    </location>
</feature>
<dbReference type="Proteomes" id="UP000198820">
    <property type="component" value="Unassembled WGS sequence"/>
</dbReference>
<dbReference type="PANTHER" id="PTHR37464:SF1">
    <property type="entry name" value="BLL2463 PROTEIN"/>
    <property type="match status" value="1"/>
</dbReference>
<keyword evidence="1" id="KW-1133">Transmembrane helix</keyword>
<keyword evidence="1" id="KW-0472">Membrane</keyword>